<evidence type="ECO:0000313" key="1">
    <source>
        <dbReference type="EMBL" id="TNV82799.1"/>
    </source>
</evidence>
<dbReference type="SUPFAM" id="SSF57850">
    <property type="entry name" value="RING/U-box"/>
    <property type="match status" value="1"/>
</dbReference>
<dbReference type="EMBL" id="RRYP01004526">
    <property type="protein sequence ID" value="TNV82799.1"/>
    <property type="molecule type" value="Genomic_DNA"/>
</dbReference>
<dbReference type="AlphaFoldDB" id="A0A8J8NY63"/>
<dbReference type="OrthoDB" id="10670321at2759"/>
<dbReference type="Proteomes" id="UP000785679">
    <property type="component" value="Unassembled WGS sequence"/>
</dbReference>
<evidence type="ECO:0000313" key="2">
    <source>
        <dbReference type="Proteomes" id="UP000785679"/>
    </source>
</evidence>
<sequence length="701" mass="81084">MIDSLLKDFDTFVDTIVRGITELLKSRSKEIIQQIIIKEQRTVEKLKAEKFTIEDMIKDGFKERMTDIQKILSSILQPYINEELLQQSLLHEKKPESQQFEIFDMILEKAKPTQIIESCISQSIQTELNLQKDLGSCSICQELVNLSEEYIVVTCCNSTFHRICLIHHLASATDKRFFLTPHEIKTQLKSPFCLRCKKGYNESVMLDLLKDRAQGFQQKMIERLQFDEINEEENAKEEKKVEIETPKSIVKQNNKSLNGTSRLKIIETKPKPILIEKQEILEPMDLIPRQSMICQTCEDPTKKFDLKKYILSQSNNQLFQSLPNGSLVLPSCACDFSEPIPMHKLTLLFGESMVKSQLWKAINKEEGICEKCFKDHIPVASIVVKDRVKAEKNITICERCFDPKVFKQEKAQKEFAKESKITSSKLSLTLRQTECDCEVDYDYIRINFHGQKANSQLECRICFLKISQVKIQHSLNRLESNISADQSPDIDHQSDEEEAEDLCCKCGKDESLVKLCITCSHQCCVFCIDKDICAPITKAFNERQKLSYTHVSCPHPDCDSLLNPQHLLKHFKTYLRVNKLSPHLFDKLDQLFEPSPCCRGHKSFLDQCLWLNICTQCTNRTCIVCANSESMDDCECIRCKKCLSANLVRQPQTKSYLCPSCMKHYCERCREGVGKCRCYEKKNQWVVKKGGKQRRDSDWDL</sequence>
<gene>
    <name evidence="1" type="ORF">FGO68_gene7436</name>
</gene>
<keyword evidence="2" id="KW-1185">Reference proteome</keyword>
<evidence type="ECO:0008006" key="3">
    <source>
        <dbReference type="Google" id="ProtNLM"/>
    </source>
</evidence>
<name>A0A8J8NY63_HALGN</name>
<organism evidence="1 2">
    <name type="scientific">Halteria grandinella</name>
    <dbReference type="NCBI Taxonomy" id="5974"/>
    <lineage>
        <taxon>Eukaryota</taxon>
        <taxon>Sar</taxon>
        <taxon>Alveolata</taxon>
        <taxon>Ciliophora</taxon>
        <taxon>Intramacronucleata</taxon>
        <taxon>Spirotrichea</taxon>
        <taxon>Stichotrichia</taxon>
        <taxon>Sporadotrichida</taxon>
        <taxon>Halteriidae</taxon>
        <taxon>Halteria</taxon>
    </lineage>
</organism>
<comment type="caution">
    <text evidence="1">The sequence shown here is derived from an EMBL/GenBank/DDBJ whole genome shotgun (WGS) entry which is preliminary data.</text>
</comment>
<reference evidence="1" key="1">
    <citation type="submission" date="2019-06" db="EMBL/GenBank/DDBJ databases">
        <authorList>
            <person name="Zheng W."/>
        </authorList>
    </citation>
    <scope>NUCLEOTIDE SEQUENCE</scope>
    <source>
        <strain evidence="1">QDHG01</strain>
    </source>
</reference>
<accession>A0A8J8NY63</accession>
<protein>
    <recommendedName>
        <fullName evidence="3">RING-type domain-containing protein</fullName>
    </recommendedName>
</protein>
<proteinExistence type="predicted"/>